<evidence type="ECO:0000313" key="2">
    <source>
        <dbReference type="Proteomes" id="UP000293342"/>
    </source>
</evidence>
<comment type="caution">
    <text evidence="1">The sequence shown here is derived from an EMBL/GenBank/DDBJ whole genome shotgun (WGS) entry which is preliminary data.</text>
</comment>
<evidence type="ECO:0000313" key="1">
    <source>
        <dbReference type="EMBL" id="TCC35270.1"/>
    </source>
</evidence>
<dbReference type="RefSeq" id="WP_131519239.1">
    <property type="nucleotide sequence ID" value="NZ_SJKD01000017.1"/>
</dbReference>
<gene>
    <name evidence="1" type="ORF">E0H75_41535</name>
</gene>
<dbReference type="Proteomes" id="UP000293342">
    <property type="component" value="Unassembled WGS sequence"/>
</dbReference>
<proteinExistence type="predicted"/>
<name>A0A4R0IRJ2_9ACTN</name>
<dbReference type="EMBL" id="SJKD01000017">
    <property type="protein sequence ID" value="TCC35270.1"/>
    <property type="molecule type" value="Genomic_DNA"/>
</dbReference>
<dbReference type="AlphaFoldDB" id="A0A4R0IRJ2"/>
<dbReference type="OrthoDB" id="5185462at2"/>
<protein>
    <submittedName>
        <fullName evidence="1">Uncharacterized protein</fullName>
    </submittedName>
</protein>
<organism evidence="1 2">
    <name type="scientific">Kribbella capetownensis</name>
    <dbReference type="NCBI Taxonomy" id="1572659"/>
    <lineage>
        <taxon>Bacteria</taxon>
        <taxon>Bacillati</taxon>
        <taxon>Actinomycetota</taxon>
        <taxon>Actinomycetes</taxon>
        <taxon>Propionibacteriales</taxon>
        <taxon>Kribbellaceae</taxon>
        <taxon>Kribbella</taxon>
    </lineage>
</organism>
<sequence length="96" mass="10416">MPGLRKILTDGESKVDRVLDEYARDNGYRLLLKPRFRDVIDVDDMHLSGRERNFTFAAHLDFVAADAATTGGAQRPAGQCAAIASPRNVGVVTLSG</sequence>
<keyword evidence="2" id="KW-1185">Reference proteome</keyword>
<reference evidence="1 2" key="1">
    <citation type="submission" date="2019-02" db="EMBL/GenBank/DDBJ databases">
        <title>Kribbella capetownensis sp. nov. and Kribbella speibonae sp. nov., isolated from soil.</title>
        <authorList>
            <person name="Curtis S.M."/>
            <person name="Norton I."/>
            <person name="Everest G.J."/>
            <person name="Meyers P.R."/>
        </authorList>
    </citation>
    <scope>NUCLEOTIDE SEQUENCE [LARGE SCALE GENOMIC DNA]</scope>
    <source>
        <strain evidence="1 2">YM53</strain>
    </source>
</reference>
<accession>A0A4R0IRJ2</accession>